<evidence type="ECO:0000256" key="1">
    <source>
        <dbReference type="ARBA" id="ARBA00006525"/>
    </source>
</evidence>
<dbReference type="NCBIfam" id="TIGR00732">
    <property type="entry name" value="dprA"/>
    <property type="match status" value="1"/>
</dbReference>
<dbReference type="Pfam" id="PF17782">
    <property type="entry name" value="WHD_DprA"/>
    <property type="match status" value="1"/>
</dbReference>
<evidence type="ECO:0000313" key="5">
    <source>
        <dbReference type="Proteomes" id="UP001519307"/>
    </source>
</evidence>
<dbReference type="EMBL" id="JAGGLM010000001">
    <property type="protein sequence ID" value="MBP2031648.1"/>
    <property type="molecule type" value="Genomic_DNA"/>
</dbReference>
<gene>
    <name evidence="4" type="ORF">J2Z42_000313</name>
</gene>
<dbReference type="Gene3D" id="3.40.50.450">
    <property type="match status" value="1"/>
</dbReference>
<name>A0ABS4KNN4_9CLOT</name>
<dbReference type="InterPro" id="IPR057666">
    <property type="entry name" value="DrpA_SLOG"/>
</dbReference>
<dbReference type="PANTHER" id="PTHR43022:SF1">
    <property type="entry name" value="PROTEIN SMF"/>
    <property type="match status" value="1"/>
</dbReference>
<evidence type="ECO:0000259" key="3">
    <source>
        <dbReference type="Pfam" id="PF17782"/>
    </source>
</evidence>
<dbReference type="Proteomes" id="UP001519307">
    <property type="component" value="Unassembled WGS sequence"/>
</dbReference>
<keyword evidence="5" id="KW-1185">Reference proteome</keyword>
<dbReference type="Pfam" id="PF02481">
    <property type="entry name" value="DNA_processg_A"/>
    <property type="match status" value="1"/>
</dbReference>
<dbReference type="InterPro" id="IPR041614">
    <property type="entry name" value="DprA_WH"/>
</dbReference>
<dbReference type="InterPro" id="IPR036388">
    <property type="entry name" value="WH-like_DNA-bd_sf"/>
</dbReference>
<comment type="caution">
    <text evidence="4">The sequence shown here is derived from an EMBL/GenBank/DDBJ whole genome shotgun (WGS) entry which is preliminary data.</text>
</comment>
<dbReference type="RefSeq" id="WP_209700594.1">
    <property type="nucleotide sequence ID" value="NZ_JAGGLM010000001.1"/>
</dbReference>
<dbReference type="PANTHER" id="PTHR43022">
    <property type="entry name" value="PROTEIN SMF"/>
    <property type="match status" value="1"/>
</dbReference>
<feature type="domain" description="Smf/DprA SLOG" evidence="2">
    <location>
        <begin position="81"/>
        <end position="290"/>
    </location>
</feature>
<dbReference type="Gene3D" id="1.10.10.10">
    <property type="entry name" value="Winged helix-like DNA-binding domain superfamily/Winged helix DNA-binding domain"/>
    <property type="match status" value="1"/>
</dbReference>
<evidence type="ECO:0000313" key="4">
    <source>
        <dbReference type="EMBL" id="MBP2031648.1"/>
    </source>
</evidence>
<protein>
    <submittedName>
        <fullName evidence="4">DNA processing protein</fullName>
    </submittedName>
</protein>
<organism evidence="4 5">
    <name type="scientific">Clostridium algifaecis</name>
    <dbReference type="NCBI Taxonomy" id="1472040"/>
    <lineage>
        <taxon>Bacteria</taxon>
        <taxon>Bacillati</taxon>
        <taxon>Bacillota</taxon>
        <taxon>Clostridia</taxon>
        <taxon>Eubacteriales</taxon>
        <taxon>Clostridiaceae</taxon>
        <taxon>Clostridium</taxon>
    </lineage>
</organism>
<reference evidence="4 5" key="1">
    <citation type="submission" date="2021-03" db="EMBL/GenBank/DDBJ databases">
        <title>Genomic Encyclopedia of Type Strains, Phase IV (KMG-IV): sequencing the most valuable type-strain genomes for metagenomic binning, comparative biology and taxonomic classification.</title>
        <authorList>
            <person name="Goeker M."/>
        </authorList>
    </citation>
    <scope>NUCLEOTIDE SEQUENCE [LARGE SCALE GENOMIC DNA]</scope>
    <source>
        <strain evidence="4 5">DSM 28783</strain>
    </source>
</reference>
<evidence type="ECO:0000259" key="2">
    <source>
        <dbReference type="Pfam" id="PF02481"/>
    </source>
</evidence>
<proteinExistence type="inferred from homology"/>
<comment type="similarity">
    <text evidence="1">Belongs to the DprA/Smf family.</text>
</comment>
<dbReference type="SUPFAM" id="SSF102405">
    <property type="entry name" value="MCP/YpsA-like"/>
    <property type="match status" value="1"/>
</dbReference>
<dbReference type="InterPro" id="IPR003488">
    <property type="entry name" value="DprA"/>
</dbReference>
<accession>A0ABS4KNN4</accession>
<feature type="domain" description="DprA winged helix" evidence="3">
    <location>
        <begin position="309"/>
        <end position="361"/>
    </location>
</feature>
<sequence length="378" mass="42786">MNIYDLWFCSIKLTNKIKLNIIKKFKNTQEIWMNSIYENKNINICENNIQNIKLNREFRNAWNKDKLESIALKCYEKGINVVNFNDDLYPSKLKNYDNSPAVLFYIGNISELNEKLNVSIVGARKCSIYGKNAAEIISREVSSNGINIVSGMARGIDTCAHRGCIMTNGYTCAVLGSGIDVIYPAENKELYRQISKKGCVISEFMPGTPPLSYNFPIRNRIISGLCDVLLVVEAGKRSGALITADIALEQGKNVMAVPGSIFSYESKGTNKLIKEGAYPFTNLQDLFELLNIEYEIKNYKAKTVEKISELNNYQKKIYGIIGDTPVHIDDILRITNIDIKQLYGLLFELQLKKQIICLSGNYYVRTVNKNNILENKSS</sequence>